<sequence>MVMANGLAFAQSSDAPQSLNQQVQDLKQQVIALNRDLFILEEELLFPANTQVAVFLSMNVGKFFALDAVTLKLDDKVVTNYLYTDKQTDALHRGGVQRLYLGNLKTGEHELVAVFTGKGPQGRDYRRGATLIFDKTSQAKKIELKIMDSTATEQPEFTVKEW</sequence>
<reference evidence="1 2" key="1">
    <citation type="submission" date="2016-11" db="EMBL/GenBank/DDBJ databases">
        <title>Trade-off between light-utilization and light-protection in marine flavobacteria.</title>
        <authorList>
            <person name="Kumagai Y."/>
        </authorList>
    </citation>
    <scope>NUCLEOTIDE SEQUENCE [LARGE SCALE GENOMIC DNA]</scope>
    <source>
        <strain evidence="1 2">NBRC 107125</strain>
    </source>
</reference>
<accession>A0A1X9NLG7</accession>
<dbReference type="EMBL" id="CP019343">
    <property type="protein sequence ID" value="ARN76249.1"/>
    <property type="molecule type" value="Genomic_DNA"/>
</dbReference>
<organism evidence="1 2">
    <name type="scientific">Oceanicoccus sagamiensis</name>
    <dbReference type="NCBI Taxonomy" id="716816"/>
    <lineage>
        <taxon>Bacteria</taxon>
        <taxon>Pseudomonadati</taxon>
        <taxon>Pseudomonadota</taxon>
        <taxon>Gammaproteobacteria</taxon>
        <taxon>Cellvibrionales</taxon>
        <taxon>Spongiibacteraceae</taxon>
        <taxon>Oceanicoccus</taxon>
    </lineage>
</organism>
<protein>
    <submittedName>
        <fullName evidence="1">AraC family transcriptional regulator</fullName>
    </submittedName>
</protein>
<gene>
    <name evidence="1" type="ORF">BST96_00875</name>
</gene>
<dbReference type="Proteomes" id="UP000193450">
    <property type="component" value="Chromosome"/>
</dbReference>
<dbReference type="KEGG" id="osg:BST96_00875"/>
<evidence type="ECO:0000313" key="1">
    <source>
        <dbReference type="EMBL" id="ARN76249.1"/>
    </source>
</evidence>
<proteinExistence type="predicted"/>
<dbReference type="STRING" id="716816.BST96_00875"/>
<dbReference type="AlphaFoldDB" id="A0A1X9NLG7"/>
<keyword evidence="2" id="KW-1185">Reference proteome</keyword>
<evidence type="ECO:0000313" key="2">
    <source>
        <dbReference type="Proteomes" id="UP000193450"/>
    </source>
</evidence>
<name>A0A1X9NLG7_9GAMM</name>